<feature type="region of interest" description="Disordered" evidence="1">
    <location>
        <begin position="37"/>
        <end position="61"/>
    </location>
</feature>
<evidence type="ECO:0000313" key="2">
    <source>
        <dbReference type="EMBL" id="ELK27147.1"/>
    </source>
</evidence>
<keyword evidence="3" id="KW-1185">Reference proteome</keyword>
<dbReference type="AlphaFoldDB" id="L5LM80"/>
<sequence length="170" mass="18440">MHPRFGQRLSKHSLVRTWSEGSSCRRKAGSTDLGYQLTGKILQPGPRQESRRGDGSLQKDPARLDSPVVCYKTLMVPGLWQATNYQETETNAMMAWCDGMGSVQGTCPASSTQLSVELCGTMTGNFYLQSVYNGGQCPNPGKGSRSGVDSGSGEAVEMSLRAILGVIWKW</sequence>
<protein>
    <submittedName>
        <fullName evidence="2">Uncharacterized protein</fullName>
    </submittedName>
</protein>
<evidence type="ECO:0000256" key="1">
    <source>
        <dbReference type="SAM" id="MobiDB-lite"/>
    </source>
</evidence>
<dbReference type="EMBL" id="KB110504">
    <property type="protein sequence ID" value="ELK27147.1"/>
    <property type="molecule type" value="Genomic_DNA"/>
</dbReference>
<gene>
    <name evidence="2" type="ORF">MDA_GLEAN10014036</name>
</gene>
<accession>L5LM80</accession>
<proteinExistence type="predicted"/>
<evidence type="ECO:0000313" key="3">
    <source>
        <dbReference type="Proteomes" id="UP000010556"/>
    </source>
</evidence>
<organism evidence="2 3">
    <name type="scientific">Myotis davidii</name>
    <name type="common">David's myotis</name>
    <dbReference type="NCBI Taxonomy" id="225400"/>
    <lineage>
        <taxon>Eukaryota</taxon>
        <taxon>Metazoa</taxon>
        <taxon>Chordata</taxon>
        <taxon>Craniata</taxon>
        <taxon>Vertebrata</taxon>
        <taxon>Euteleostomi</taxon>
        <taxon>Mammalia</taxon>
        <taxon>Eutheria</taxon>
        <taxon>Laurasiatheria</taxon>
        <taxon>Chiroptera</taxon>
        <taxon>Yangochiroptera</taxon>
        <taxon>Vespertilionidae</taxon>
        <taxon>Myotis</taxon>
    </lineage>
</organism>
<reference evidence="3" key="1">
    <citation type="journal article" date="2013" name="Science">
        <title>Comparative analysis of bat genomes provides insight into the evolution of flight and immunity.</title>
        <authorList>
            <person name="Zhang G."/>
            <person name="Cowled C."/>
            <person name="Shi Z."/>
            <person name="Huang Z."/>
            <person name="Bishop-Lilly K.A."/>
            <person name="Fang X."/>
            <person name="Wynne J.W."/>
            <person name="Xiong Z."/>
            <person name="Baker M.L."/>
            <person name="Zhao W."/>
            <person name="Tachedjian M."/>
            <person name="Zhu Y."/>
            <person name="Zhou P."/>
            <person name="Jiang X."/>
            <person name="Ng J."/>
            <person name="Yang L."/>
            <person name="Wu L."/>
            <person name="Xiao J."/>
            <person name="Feng Y."/>
            <person name="Chen Y."/>
            <person name="Sun X."/>
            <person name="Zhang Y."/>
            <person name="Marsh G.A."/>
            <person name="Crameri G."/>
            <person name="Broder C.C."/>
            <person name="Frey K.G."/>
            <person name="Wang L.F."/>
            <person name="Wang J."/>
        </authorList>
    </citation>
    <scope>NUCLEOTIDE SEQUENCE [LARGE SCALE GENOMIC DNA]</scope>
</reference>
<dbReference type="Proteomes" id="UP000010556">
    <property type="component" value="Unassembled WGS sequence"/>
</dbReference>
<name>L5LM80_MYODS</name>